<reference evidence="1 2" key="1">
    <citation type="submission" date="2024-04" db="EMBL/GenBank/DDBJ databases">
        <title>whole genome sequencing of Lutimonas vermicola strain IMCC1616.</title>
        <authorList>
            <person name="Bae S.S."/>
        </authorList>
    </citation>
    <scope>NUCLEOTIDE SEQUENCE [LARGE SCALE GENOMIC DNA]</scope>
    <source>
        <strain evidence="1 2">IMCC1616</strain>
    </source>
</reference>
<dbReference type="RefSeq" id="WP_342159103.1">
    <property type="nucleotide sequence ID" value="NZ_JBCDNA010000001.1"/>
</dbReference>
<organism evidence="1 2">
    <name type="scientific">Lutimonas vermicola</name>
    <dbReference type="NCBI Taxonomy" id="414288"/>
    <lineage>
        <taxon>Bacteria</taxon>
        <taxon>Pseudomonadati</taxon>
        <taxon>Bacteroidota</taxon>
        <taxon>Flavobacteriia</taxon>
        <taxon>Flavobacteriales</taxon>
        <taxon>Flavobacteriaceae</taxon>
        <taxon>Lutimonas</taxon>
    </lineage>
</organism>
<proteinExistence type="predicted"/>
<name>A0ABU9KYU4_9FLAO</name>
<dbReference type="EMBL" id="JBCDNA010000001">
    <property type="protein sequence ID" value="MEL4455289.1"/>
    <property type="molecule type" value="Genomic_DNA"/>
</dbReference>
<dbReference type="Proteomes" id="UP001474120">
    <property type="component" value="Unassembled WGS sequence"/>
</dbReference>
<evidence type="ECO:0000313" key="2">
    <source>
        <dbReference type="Proteomes" id="UP001474120"/>
    </source>
</evidence>
<evidence type="ECO:0000313" key="1">
    <source>
        <dbReference type="EMBL" id="MEL4455289.1"/>
    </source>
</evidence>
<keyword evidence="2" id="KW-1185">Reference proteome</keyword>
<sequence length="127" mass="14525">MMKQLIITHFLLNLYLLALVQPALPILEYLINYDYIVNELCENKDKPIMACNGKCYLGDQLDKQLDLGKEHQSPMPPVVDFEKFISLTDDISSELPANYEALVLRPHVVKNLKELLFASTLLRPPIV</sequence>
<gene>
    <name evidence="1" type="ORF">AABB81_05240</name>
</gene>
<accession>A0ABU9KYU4</accession>
<comment type="caution">
    <text evidence="1">The sequence shown here is derived from an EMBL/GenBank/DDBJ whole genome shotgun (WGS) entry which is preliminary data.</text>
</comment>
<protein>
    <submittedName>
        <fullName evidence="1">Uncharacterized protein</fullName>
    </submittedName>
</protein>